<dbReference type="GO" id="GO:0005912">
    <property type="term" value="C:adherens junction"/>
    <property type="evidence" value="ECO:0007669"/>
    <property type="project" value="TreeGrafter"/>
</dbReference>
<dbReference type="Gene3D" id="1.25.10.10">
    <property type="entry name" value="Leucine-rich Repeat Variant"/>
    <property type="match status" value="1"/>
</dbReference>
<dbReference type="GO" id="GO:0007507">
    <property type="term" value="P:heart development"/>
    <property type="evidence" value="ECO:0007669"/>
    <property type="project" value="TreeGrafter"/>
</dbReference>
<dbReference type="AlphaFoldDB" id="A0AAD5FGE5"/>
<feature type="compositionally biased region" description="Basic and acidic residues" evidence="7">
    <location>
        <begin position="30"/>
        <end position="53"/>
    </location>
</feature>
<feature type="region of interest" description="Disordered" evidence="7">
    <location>
        <begin position="30"/>
        <end position="88"/>
    </location>
</feature>
<evidence type="ECO:0000256" key="4">
    <source>
        <dbReference type="ARBA" id="ARBA00022889"/>
    </source>
</evidence>
<name>A0AAD5FGE5_SILAS</name>
<comment type="similarity">
    <text evidence="2">Belongs to the beta-catenin family.</text>
</comment>
<dbReference type="InterPro" id="IPR011989">
    <property type="entry name" value="ARM-like"/>
</dbReference>
<organism evidence="8 9">
    <name type="scientific">Silurus asotus</name>
    <name type="common">Amur catfish</name>
    <name type="synonym">Parasilurus asotus</name>
    <dbReference type="NCBI Taxonomy" id="30991"/>
    <lineage>
        <taxon>Eukaryota</taxon>
        <taxon>Metazoa</taxon>
        <taxon>Chordata</taxon>
        <taxon>Craniata</taxon>
        <taxon>Vertebrata</taxon>
        <taxon>Euteleostomi</taxon>
        <taxon>Actinopterygii</taxon>
        <taxon>Neopterygii</taxon>
        <taxon>Teleostei</taxon>
        <taxon>Ostariophysi</taxon>
        <taxon>Siluriformes</taxon>
        <taxon>Siluridae</taxon>
        <taxon>Silurus</taxon>
    </lineage>
</organism>
<evidence type="ECO:0000256" key="5">
    <source>
        <dbReference type="ARBA" id="ARBA00022949"/>
    </source>
</evidence>
<dbReference type="Proteomes" id="UP001205998">
    <property type="component" value="Unassembled WGS sequence"/>
</dbReference>
<comment type="caution">
    <text evidence="8">The sequence shown here is derived from an EMBL/GenBank/DDBJ whole genome shotgun (WGS) entry which is preliminary data.</text>
</comment>
<dbReference type="GO" id="GO:0072659">
    <property type="term" value="P:protein localization to plasma membrane"/>
    <property type="evidence" value="ECO:0007669"/>
    <property type="project" value="TreeGrafter"/>
</dbReference>
<protein>
    <submittedName>
        <fullName evidence="8">Plakophilin-2</fullName>
    </submittedName>
</protein>
<sequence length="784" mass="86899">MAADESMFVRTVLGLNEALKAEDSSLALPSEDRLTRAADRNRDEDGTQRRSRVEQQVQQLTLSRKAKRSTVKGSTSSSQLTSRTSFRSGTMPMKLFPSHFDHNDASGPCRPALWMNKPQWASLRFPPGNRGEYGLYRCGSSGNGFSWRSGGFTLPAMRAVSSADRLHATCLLQNSACSEMFQTARPFVLGRSATLKLPNQVVDVDSLDDVFLPDSPHVAALRTDNQMMSQTVQRTPSLHGDAVWTLPNMPLIFHDIRQRRESLKRQPSVVSTQKIISATNQQEATTNALKDGKRASPTTMRMAVNLLADHNQEMQISAANFIQNQCFSSADAKIRLCSLHGIPKLLKLLDSESSEVQQAASAALRNVVYENNDNKMEVKDHEGVGVILRLLKTNREVETRRQLTGLLWNLSSHDMLKEQLGRDAVKPVTDSVLVPCSGITEGEDPKLELLADPEVFLNATGCLRNVSSAGPNARRSMRDCDGLIDCLVYYVRGTIADYKPDDQALENCVCILHNLTYQFECEVSEESGPVVQGSRQSAAAETQRPGCLVIRNAKLTEADNHSESEFPQLEEKCNPRGVEWLWSSITIRMYLSLLARSNRQLTQEAAIGGMQNLTAGNGEVSQAMAHTIIQREGGLQQVKKVLQDGEDDVKRAAVYLLKNLSRYKELHSDIINEVLPELVVMLHTSDTDRPRTAEVTSVCQILNNLSQASLNNARTVLNNGILPRIIKISSKERHGSTKAGQAASVLLHTLWRHSELHGSYKKAGYRKTDFVNNRTVKAVNSARN</sequence>
<keyword evidence="3" id="KW-0677">Repeat</keyword>
<dbReference type="PROSITE" id="PS50176">
    <property type="entry name" value="ARM_REPEAT"/>
    <property type="match status" value="1"/>
</dbReference>
<dbReference type="InterPro" id="IPR016024">
    <property type="entry name" value="ARM-type_fold"/>
</dbReference>
<dbReference type="GO" id="GO:0098609">
    <property type="term" value="P:cell-cell adhesion"/>
    <property type="evidence" value="ECO:0007669"/>
    <property type="project" value="InterPro"/>
</dbReference>
<evidence type="ECO:0000256" key="6">
    <source>
        <dbReference type="PROSITE-ProRule" id="PRU00259"/>
    </source>
</evidence>
<keyword evidence="9" id="KW-1185">Reference proteome</keyword>
<comment type="subcellular location">
    <subcellularLocation>
        <location evidence="1">Cell junction</location>
    </subcellularLocation>
</comment>
<evidence type="ECO:0000313" key="8">
    <source>
        <dbReference type="EMBL" id="KAI5614908.1"/>
    </source>
</evidence>
<dbReference type="GO" id="GO:0005634">
    <property type="term" value="C:nucleus"/>
    <property type="evidence" value="ECO:0007669"/>
    <property type="project" value="TreeGrafter"/>
</dbReference>
<dbReference type="GO" id="GO:0045110">
    <property type="term" value="P:intermediate filament bundle assembly"/>
    <property type="evidence" value="ECO:0007669"/>
    <property type="project" value="TreeGrafter"/>
</dbReference>
<evidence type="ECO:0000313" key="9">
    <source>
        <dbReference type="Proteomes" id="UP001205998"/>
    </source>
</evidence>
<reference evidence="8" key="1">
    <citation type="submission" date="2018-07" db="EMBL/GenBank/DDBJ databases">
        <title>Comparative genomics of catfishes provides insights into carnivory and benthic adaptation.</title>
        <authorList>
            <person name="Zhang Y."/>
            <person name="Wang D."/>
            <person name="Peng Z."/>
            <person name="Zheng S."/>
            <person name="Shao F."/>
            <person name="Tao W."/>
        </authorList>
    </citation>
    <scope>NUCLEOTIDE SEQUENCE</scope>
    <source>
        <strain evidence="8">Chongqing</strain>
    </source>
</reference>
<dbReference type="InterPro" id="IPR028435">
    <property type="entry name" value="Plakophilin/d_Catenin"/>
</dbReference>
<keyword evidence="5" id="KW-0965">Cell junction</keyword>
<accession>A0AAD5FGE5</accession>
<dbReference type="GO" id="GO:0014704">
    <property type="term" value="C:intercalated disc"/>
    <property type="evidence" value="ECO:0007669"/>
    <property type="project" value="TreeGrafter"/>
</dbReference>
<evidence type="ECO:0000256" key="2">
    <source>
        <dbReference type="ARBA" id="ARBA00005462"/>
    </source>
</evidence>
<evidence type="ECO:0000256" key="1">
    <source>
        <dbReference type="ARBA" id="ARBA00004282"/>
    </source>
</evidence>
<feature type="compositionally biased region" description="Low complexity" evidence="7">
    <location>
        <begin position="74"/>
        <end position="88"/>
    </location>
</feature>
<dbReference type="SMART" id="SM00185">
    <property type="entry name" value="ARM"/>
    <property type="match status" value="6"/>
</dbReference>
<dbReference type="EMBL" id="MU557501">
    <property type="protein sequence ID" value="KAI5614908.1"/>
    <property type="molecule type" value="Genomic_DNA"/>
</dbReference>
<dbReference type="PANTHER" id="PTHR10372">
    <property type="entry name" value="PLAKOPHILLIN-RELATED"/>
    <property type="match status" value="1"/>
</dbReference>
<feature type="repeat" description="ARM" evidence="6">
    <location>
        <begin position="340"/>
        <end position="376"/>
    </location>
</feature>
<dbReference type="SUPFAM" id="SSF48371">
    <property type="entry name" value="ARM repeat"/>
    <property type="match status" value="1"/>
</dbReference>
<dbReference type="Pfam" id="PF00514">
    <property type="entry name" value="Arm"/>
    <property type="match status" value="2"/>
</dbReference>
<keyword evidence="4" id="KW-0130">Cell adhesion</keyword>
<dbReference type="PANTHER" id="PTHR10372:SF25">
    <property type="entry name" value="PLAKOPHILIN-2"/>
    <property type="match status" value="1"/>
</dbReference>
<evidence type="ECO:0000256" key="7">
    <source>
        <dbReference type="SAM" id="MobiDB-lite"/>
    </source>
</evidence>
<dbReference type="GO" id="GO:0005886">
    <property type="term" value="C:plasma membrane"/>
    <property type="evidence" value="ECO:0007669"/>
    <property type="project" value="TreeGrafter"/>
</dbReference>
<proteinExistence type="inferred from homology"/>
<evidence type="ECO:0000256" key="3">
    <source>
        <dbReference type="ARBA" id="ARBA00022737"/>
    </source>
</evidence>
<dbReference type="GO" id="GO:0002934">
    <property type="term" value="P:desmosome organization"/>
    <property type="evidence" value="ECO:0007669"/>
    <property type="project" value="TreeGrafter"/>
</dbReference>
<gene>
    <name evidence="8" type="ORF">C0J50_11062</name>
</gene>
<dbReference type="InterPro" id="IPR000225">
    <property type="entry name" value="Armadillo"/>
</dbReference>
<dbReference type="GO" id="GO:0005737">
    <property type="term" value="C:cytoplasm"/>
    <property type="evidence" value="ECO:0007669"/>
    <property type="project" value="TreeGrafter"/>
</dbReference>